<evidence type="ECO:0000256" key="6">
    <source>
        <dbReference type="RuleBase" id="RU364052"/>
    </source>
</evidence>
<proteinExistence type="inferred from homology"/>
<evidence type="ECO:0000313" key="8">
    <source>
        <dbReference type="EMBL" id="KAA0257415.1"/>
    </source>
</evidence>
<dbReference type="SUPFAM" id="SSF51905">
    <property type="entry name" value="FAD/NAD(P)-binding domain"/>
    <property type="match status" value="1"/>
</dbReference>
<dbReference type="EMBL" id="VFJB01000008">
    <property type="protein sequence ID" value="KAA0257415.1"/>
    <property type="molecule type" value="Genomic_DNA"/>
</dbReference>
<dbReference type="Gene3D" id="3.90.660.20">
    <property type="entry name" value="Protoporphyrinogen oxidase, mitochondrial, domain 2"/>
    <property type="match status" value="1"/>
</dbReference>
<dbReference type="PANTHER" id="PTHR42923">
    <property type="entry name" value="PROTOPORPHYRINOGEN OXIDASE"/>
    <property type="match status" value="1"/>
</dbReference>
<evidence type="ECO:0000256" key="2">
    <source>
        <dbReference type="ARBA" id="ARBA00022630"/>
    </source>
</evidence>
<dbReference type="OrthoDB" id="9805195at2"/>
<dbReference type="InterPro" id="IPR004572">
    <property type="entry name" value="Protoporphyrinogen_oxidase"/>
</dbReference>
<dbReference type="RefSeq" id="WP_149267087.1">
    <property type="nucleotide sequence ID" value="NZ_VFJB01000008.1"/>
</dbReference>
<dbReference type="InterPro" id="IPR002937">
    <property type="entry name" value="Amino_oxidase"/>
</dbReference>
<feature type="domain" description="Amine oxidase" evidence="7">
    <location>
        <begin position="10"/>
        <end position="440"/>
    </location>
</feature>
<dbReference type="UniPathway" id="UPA00252"/>
<accession>A0A5A8F263</accession>
<comment type="caution">
    <text evidence="8">The sequence shown here is derived from an EMBL/GenBank/DDBJ whole genome shotgun (WGS) entry which is preliminary data.</text>
</comment>
<dbReference type="Gene3D" id="1.10.3110.10">
    <property type="entry name" value="protoporphyrinogen ix oxidase, domain 3"/>
    <property type="match status" value="1"/>
</dbReference>
<dbReference type="EC" id="1.3.3.15" evidence="6"/>
<dbReference type="GO" id="GO:0004729">
    <property type="term" value="F:oxygen-dependent protoporphyrinogen oxidase activity"/>
    <property type="evidence" value="ECO:0007669"/>
    <property type="project" value="UniProtKB-UniRule"/>
</dbReference>
<dbReference type="GO" id="GO:0005737">
    <property type="term" value="C:cytoplasm"/>
    <property type="evidence" value="ECO:0007669"/>
    <property type="project" value="UniProtKB-SubCell"/>
</dbReference>
<gene>
    <name evidence="8" type="primary">hemG</name>
    <name evidence="8" type="ORF">FHQ18_10230</name>
</gene>
<dbReference type="Pfam" id="PF01593">
    <property type="entry name" value="Amino_oxidase"/>
    <property type="match status" value="1"/>
</dbReference>
<dbReference type="NCBIfam" id="TIGR00562">
    <property type="entry name" value="proto_IX_ox"/>
    <property type="match status" value="1"/>
</dbReference>
<keyword evidence="4 6" id="KW-0560">Oxidoreductase</keyword>
<dbReference type="InterPro" id="IPR036188">
    <property type="entry name" value="FAD/NAD-bd_sf"/>
</dbReference>
<evidence type="ECO:0000256" key="4">
    <source>
        <dbReference type="ARBA" id="ARBA00023002"/>
    </source>
</evidence>
<dbReference type="Proteomes" id="UP000322876">
    <property type="component" value="Unassembled WGS sequence"/>
</dbReference>
<comment type="catalytic activity">
    <reaction evidence="6">
        <text>coproporphyrinogen III + 3 O2 = coproporphyrin III + 3 H2O2</text>
        <dbReference type="Rhea" id="RHEA:43436"/>
        <dbReference type="ChEBI" id="CHEBI:15379"/>
        <dbReference type="ChEBI" id="CHEBI:16240"/>
        <dbReference type="ChEBI" id="CHEBI:57309"/>
        <dbReference type="ChEBI" id="CHEBI:131725"/>
        <dbReference type="EC" id="1.3.3.15"/>
    </reaction>
</comment>
<dbReference type="PANTHER" id="PTHR42923:SF3">
    <property type="entry name" value="PROTOPORPHYRINOGEN OXIDASE"/>
    <property type="match status" value="1"/>
</dbReference>
<keyword evidence="2 6" id="KW-0285">Flavoprotein</keyword>
<dbReference type="GO" id="GO:0006783">
    <property type="term" value="P:heme biosynthetic process"/>
    <property type="evidence" value="ECO:0007669"/>
    <property type="project" value="UniProtKB-UniRule"/>
</dbReference>
<organism evidence="8 9">
    <name type="scientific">Deferribacter autotrophicus</name>
    <dbReference type="NCBI Taxonomy" id="500465"/>
    <lineage>
        <taxon>Bacteria</taxon>
        <taxon>Pseudomonadati</taxon>
        <taxon>Deferribacterota</taxon>
        <taxon>Deferribacteres</taxon>
        <taxon>Deferribacterales</taxon>
        <taxon>Deferribacteraceae</taxon>
        <taxon>Deferribacter</taxon>
    </lineage>
</organism>
<name>A0A5A8F263_9BACT</name>
<comment type="cofactor">
    <cofactor evidence="1 6">
        <name>FAD</name>
        <dbReference type="ChEBI" id="CHEBI:57692"/>
    </cofactor>
</comment>
<keyword evidence="6" id="KW-0963">Cytoplasm</keyword>
<evidence type="ECO:0000256" key="3">
    <source>
        <dbReference type="ARBA" id="ARBA00022827"/>
    </source>
</evidence>
<comment type="function">
    <text evidence="6">Involved in coproporphyrin-dependent heme b biosynthesis. Catalyzes the oxidation of coproporphyrinogen III to coproporphyrin III.</text>
</comment>
<reference evidence="8 9" key="1">
    <citation type="submission" date="2019-06" db="EMBL/GenBank/DDBJ databases">
        <title>Genomic insights into carbon and energy metabolism of Deferribacter autotrophicus revealed new metabolic traits in the phylum Deferribacteres.</title>
        <authorList>
            <person name="Slobodkin A.I."/>
            <person name="Slobodkina G.B."/>
            <person name="Allioux M."/>
            <person name="Alain K."/>
            <person name="Jebbar M."/>
            <person name="Shadrin V."/>
            <person name="Kublanov I.V."/>
            <person name="Toshchakov S.V."/>
            <person name="Bonch-Osmolovskaya E.A."/>
        </authorList>
    </citation>
    <scope>NUCLEOTIDE SEQUENCE [LARGE SCALE GENOMIC DNA]</scope>
    <source>
        <strain evidence="8 9">SL50</strain>
    </source>
</reference>
<comment type="pathway">
    <text evidence="6">Porphyrin-containing compound metabolism; protoheme biosynthesis.</text>
</comment>
<dbReference type="AlphaFoldDB" id="A0A5A8F263"/>
<keyword evidence="3 6" id="KW-0274">FAD</keyword>
<protein>
    <recommendedName>
        <fullName evidence="6">Coproporphyrinogen III oxidase</fullName>
        <ecNumber evidence="6">1.3.3.15</ecNumber>
    </recommendedName>
</protein>
<dbReference type="Gene3D" id="3.50.50.60">
    <property type="entry name" value="FAD/NAD(P)-binding domain"/>
    <property type="match status" value="1"/>
</dbReference>
<dbReference type="InterPro" id="IPR050464">
    <property type="entry name" value="Zeta_carotene_desat/Oxidored"/>
</dbReference>
<comment type="subcellular location">
    <subcellularLocation>
        <location evidence="6">Cytoplasm</location>
    </subcellularLocation>
</comment>
<sequence>MRIGIVGGGISGISVAFWLEYFAKEKNESLEIYLFEKNSKLGGTIDTFKQNGFTIESGPNGFLDSKPSTVMLFEKAGLKQNLLPSNEKAKKRFIMRDGKLHKLPEKPNEFFSSKLLTFKGKLRVVCELFIPQKKDNYDETIAEFAKRRLGKEALDYLISPMVSGVFAGDPEKLSLKSCFPVIYDLEKEYGGLFKALFKKKGKKSGPAGPGGNLTSYKGGLINGINDLASKLENTKILLNSPVDKVIKENNKFIIFSNGNKYDFDKIIITSPAYISAKFLEPLSKDLSNELSKIHYAPAFVIGFGFKSDDVVDSLDGFGYLIPVNEKRKILGALFTSSIFPERAPSNHKLIRVIMGGDKNRWILNHTPEELKEIALEEIKDTLGIKSRPLIYKYFLWEKAIPQYYQGHNEIVDKVDAICKQIEGIYIGGNLLHGIGINDCTKRSYDIAKEVFL</sequence>
<keyword evidence="5 6" id="KW-0350">Heme biosynthesis</keyword>
<dbReference type="SUPFAM" id="SSF54373">
    <property type="entry name" value="FAD-linked reductases, C-terminal domain"/>
    <property type="match status" value="1"/>
</dbReference>
<keyword evidence="9" id="KW-1185">Reference proteome</keyword>
<evidence type="ECO:0000313" key="9">
    <source>
        <dbReference type="Proteomes" id="UP000322876"/>
    </source>
</evidence>
<evidence type="ECO:0000256" key="1">
    <source>
        <dbReference type="ARBA" id="ARBA00001974"/>
    </source>
</evidence>
<evidence type="ECO:0000256" key="5">
    <source>
        <dbReference type="ARBA" id="ARBA00023133"/>
    </source>
</evidence>
<comment type="similarity">
    <text evidence="6">Belongs to the protoporphyrinogen/coproporphyrinogen oxidase family. Coproporphyrinogen III oxidase subfamily.</text>
</comment>
<evidence type="ECO:0000259" key="7">
    <source>
        <dbReference type="Pfam" id="PF01593"/>
    </source>
</evidence>